<comment type="caution">
    <text evidence="1">The sequence shown here is derived from an EMBL/GenBank/DDBJ whole genome shotgun (WGS) entry which is preliminary data.</text>
</comment>
<dbReference type="EMBL" id="SRYG01000019">
    <property type="protein sequence ID" value="TGY65317.1"/>
    <property type="molecule type" value="Genomic_DNA"/>
</dbReference>
<proteinExistence type="predicted"/>
<protein>
    <submittedName>
        <fullName evidence="1">GNAT family N-acetyltransferase</fullName>
    </submittedName>
</protein>
<keyword evidence="2" id="KW-1185">Reference proteome</keyword>
<accession>A0AC61R5G5</accession>
<sequence>MKKDEIVLKRPVSAMKESALAYRKAHFESGEKTIYGSELFDQIESYDEWLKAVTRNTKPETVDPNWVVTDTFFAVRPGDQEIVGIIDLRHSLNGFLKDLGHCGYSVRPSERRKGYGTQMLRQLLDVAKEAGLQKLQLSVERDNTASVRVIQNNGGVYERSFSFEGKEADVYGFLLK</sequence>
<dbReference type="Proteomes" id="UP000308836">
    <property type="component" value="Unassembled WGS sequence"/>
</dbReference>
<evidence type="ECO:0000313" key="2">
    <source>
        <dbReference type="Proteomes" id="UP000308836"/>
    </source>
</evidence>
<gene>
    <name evidence="1" type="ORF">E5336_09155</name>
</gene>
<reference evidence="1" key="1">
    <citation type="submission" date="2019-04" db="EMBL/GenBank/DDBJ databases">
        <title>Microbes associate with the intestines of laboratory mice.</title>
        <authorList>
            <person name="Navarre W."/>
            <person name="Wong E."/>
            <person name="Huang K."/>
            <person name="Tropini C."/>
            <person name="Ng K."/>
            <person name="Yu B."/>
        </authorList>
    </citation>
    <scope>NUCLEOTIDE SEQUENCE</scope>
    <source>
        <strain evidence="1">NM09_H32</strain>
    </source>
</reference>
<name>A0AC61R5G5_9FIRM</name>
<evidence type="ECO:0000313" key="1">
    <source>
        <dbReference type="EMBL" id="TGY65317.1"/>
    </source>
</evidence>
<organism evidence="1 2">
    <name type="scientific">Dubosiella muris</name>
    <dbReference type="NCBI Taxonomy" id="3038133"/>
    <lineage>
        <taxon>Bacteria</taxon>
        <taxon>Bacillati</taxon>
        <taxon>Bacillota</taxon>
        <taxon>Erysipelotrichia</taxon>
        <taxon>Erysipelotrichales</taxon>
        <taxon>Erysipelotrichaceae</taxon>
        <taxon>Dubosiella</taxon>
    </lineage>
</organism>